<dbReference type="GO" id="GO:0043041">
    <property type="term" value="P:amino acid activation for nonribosomal peptide biosynthetic process"/>
    <property type="evidence" value="ECO:0007669"/>
    <property type="project" value="TreeGrafter"/>
</dbReference>
<evidence type="ECO:0000256" key="3">
    <source>
        <dbReference type="SAM" id="MobiDB-lite"/>
    </source>
</evidence>
<proteinExistence type="predicted"/>
<dbReference type="SUPFAM" id="SSF51679">
    <property type="entry name" value="Bacterial luciferase-like"/>
    <property type="match status" value="1"/>
</dbReference>
<dbReference type="InterPro" id="IPR002376">
    <property type="entry name" value="Formyl_transf_N"/>
</dbReference>
<dbReference type="InterPro" id="IPR020806">
    <property type="entry name" value="PKS_PP-bd"/>
</dbReference>
<evidence type="ECO:0000256" key="1">
    <source>
        <dbReference type="ARBA" id="ARBA00022450"/>
    </source>
</evidence>
<dbReference type="SUPFAM" id="SSF53328">
    <property type="entry name" value="Formyltransferase"/>
    <property type="match status" value="1"/>
</dbReference>
<dbReference type="EMBL" id="CP036290">
    <property type="protein sequence ID" value="QDU86070.1"/>
    <property type="molecule type" value="Genomic_DNA"/>
</dbReference>
<dbReference type="InterPro" id="IPR011034">
    <property type="entry name" value="Formyl_transferase-like_C_sf"/>
</dbReference>
<dbReference type="Gene3D" id="3.30.300.30">
    <property type="match status" value="1"/>
</dbReference>
<evidence type="ECO:0000256" key="2">
    <source>
        <dbReference type="ARBA" id="ARBA00022553"/>
    </source>
</evidence>
<dbReference type="SUPFAM" id="SSF50486">
    <property type="entry name" value="FMT C-terminal domain-like"/>
    <property type="match status" value="1"/>
</dbReference>
<dbReference type="RefSeq" id="WP_145190637.1">
    <property type="nucleotide sequence ID" value="NZ_CP036290.1"/>
</dbReference>
<name>A0A518D3M3_9BACT</name>
<keyword evidence="2" id="KW-0597">Phosphoprotein</keyword>
<dbReference type="InterPro" id="IPR024011">
    <property type="entry name" value="Biosynth_lucif-like_mOase_dom"/>
</dbReference>
<dbReference type="Pfam" id="PF00501">
    <property type="entry name" value="AMP-binding"/>
    <property type="match status" value="2"/>
</dbReference>
<dbReference type="InterPro" id="IPR036477">
    <property type="entry name" value="Formyl_transf_N_sf"/>
</dbReference>
<dbReference type="CDD" id="cd08700">
    <property type="entry name" value="FMT_C_OzmH_like"/>
    <property type="match status" value="1"/>
</dbReference>
<dbReference type="GO" id="GO:0031177">
    <property type="term" value="F:phosphopantetheine binding"/>
    <property type="evidence" value="ECO:0007669"/>
    <property type="project" value="InterPro"/>
</dbReference>
<keyword evidence="6" id="KW-1185">Reference proteome</keyword>
<dbReference type="Pfam" id="PF00551">
    <property type="entry name" value="Formyl_trans_N"/>
    <property type="match status" value="1"/>
</dbReference>
<organism evidence="5 6">
    <name type="scientific">Rohdeia mirabilis</name>
    <dbReference type="NCBI Taxonomy" id="2528008"/>
    <lineage>
        <taxon>Bacteria</taxon>
        <taxon>Pseudomonadati</taxon>
        <taxon>Planctomycetota</taxon>
        <taxon>Planctomycetia</taxon>
        <taxon>Planctomycetia incertae sedis</taxon>
        <taxon>Rohdeia</taxon>
    </lineage>
</organism>
<dbReference type="InterPro" id="IPR009081">
    <property type="entry name" value="PP-bd_ACP"/>
</dbReference>
<dbReference type="InterPro" id="IPR025110">
    <property type="entry name" value="AMP-bd_C"/>
</dbReference>
<dbReference type="PANTHER" id="PTHR45527">
    <property type="entry name" value="NONRIBOSOMAL PEPTIDE SYNTHETASE"/>
    <property type="match status" value="1"/>
</dbReference>
<dbReference type="InterPro" id="IPR042099">
    <property type="entry name" value="ANL_N_sf"/>
</dbReference>
<dbReference type="InterPro" id="IPR005793">
    <property type="entry name" value="Formyl_trans_C"/>
</dbReference>
<dbReference type="OrthoDB" id="9778383at2"/>
<dbReference type="PROSITE" id="PS50075">
    <property type="entry name" value="CARRIER"/>
    <property type="match status" value="1"/>
</dbReference>
<sequence>MSHGPLDGADLASSAQRPLSAVLVGADSLLCECGDRLLGKGFHIAAVVTATARVRDWATARGLAVLATGDDWIGELASGEGFDHLFAITHLALLPDAALALPRAGAFNFHDAPLPDYAGLHCPVWALIDGRQEHGVSWHRITSGIDEGELVATRRFAIDADETSLTLNTKCFEAGLDSFDELADALLGGTLAARAQDDRPGRLCRGDERPAAACALDPTRGADELERLVRALDFGPYPAPIGSPWLSTESGPVWVTRARAVDAVAGATPGTVVAVDGDEVTIACGTGALALSGLRRACGSPVLPNDCGLAAGRALQSPPERVLGRLTTTHRVTTRFEAAWARELARTAPADLSFGSGSPSASVGSSDIVVDLPRAFVERFGQDACALAALAGAWFARTSATTRQTFAYRAARQAELARGCDGLFSSNVPFTVEYDGNWTFAQQLEDVRSTAMRTARRGTYLVDTVARRPELTGRGDLAGRLALPVGIVAIDSDDGAHCGTRATFRVETGGLVTLRHERAALDDESARAFVEALVDFAGEIARRGDVALDEVELVGEQRRAALLDTHHAVELDRTATIASQFEAAARRFADEPALSFEGTTLTYAELDARVSTLAARLVEEGVGSDRLVGVHLERGLELVVAVLAVGRAGGAYLPLDPGYPTDRLDLMLSDSGAGLVLTEGWNGACPEGVGTLDPREVAHTSMRRPSFAAPAPTDLAYCIYTSGSTGRPKGVQVEHRNAVNFFAGMDERIGSDVPGTWLAVTSLSFDISVLELLWTLTRGFHVVVYRERQRDLALARTPAAAAPRVPDRDLDFSMFLWGNDDGEGPDKYALTMGAAEFADRNGFTAIWTPERHFHAFGGPFPNPSVISAAIAARTENVQIRAGSCVVPLHHPLRIAEEWAVVDHLSNGRVGMAAASGWQPDDFVLAPQNFEKRGELLFEFVDQLQRLWRGEEVEFENPFGERIPRLSLPRPVQSELPMWITSAGNPETYRRAGAMGANVLTHLLGQSALEVAEKIAIYRAARAEAGLDPAGGTVTLMLHAFVGESEDAVRATVRGPLKSYLDASIGLVKKYAWSFPAFKQTAGSTDVDLTSLSDEERDAILEHAFDRYFTTSGLFGTVEQCVARVAEVCAIGVDEVACLVDYGVERETMMGSFERLAEVFRATRVGGTGTGSAVAAALEDHTLPALIERHAVTHLQCTPSMARMLATDPASRASFGRLRHLMVGGEALSADLASELVQIGPDRVTNMYGPTETTIWSSTWDVPADMSRNDEVSIGDPIANTSLFVLDERMRPVPAGVPGELWIGGEGVVRGYLGRDDLTAERFVDSPFGTGRLYRTGDLAAWRGDGRLRFLGRNDHQVKIRGYRIELGEIEARLRAGIGVHDAVAVAREDTPGDVRLVAYVAPTKPGVVSTEALRTVLESCLPAYMVPSAICELPSLPLTPNGKVDRNALPRPEELLARTRPEPVAPEGDVERRLAEVFARTLGLESVGRDDNFFELGGHSLLVVQLHRELVSDLAPTLSLTDLYRFPTVAGLAGLVGGEASGGPRALADGSTRGAARGAARRELMRRRRNAS</sequence>
<evidence type="ECO:0000313" key="6">
    <source>
        <dbReference type="Proteomes" id="UP000319342"/>
    </source>
</evidence>
<feature type="domain" description="Carrier" evidence="4">
    <location>
        <begin position="1465"/>
        <end position="1540"/>
    </location>
</feature>
<dbReference type="SMART" id="SM00823">
    <property type="entry name" value="PKS_PP"/>
    <property type="match status" value="1"/>
</dbReference>
<dbReference type="InterPro" id="IPR011251">
    <property type="entry name" value="Luciferase-like_dom"/>
</dbReference>
<dbReference type="Gene3D" id="3.20.20.30">
    <property type="entry name" value="Luciferase-like domain"/>
    <property type="match status" value="1"/>
</dbReference>
<reference evidence="5 6" key="1">
    <citation type="submission" date="2019-02" db="EMBL/GenBank/DDBJ databases">
        <title>Deep-cultivation of Planctomycetes and their phenomic and genomic characterization uncovers novel biology.</title>
        <authorList>
            <person name="Wiegand S."/>
            <person name="Jogler M."/>
            <person name="Boedeker C."/>
            <person name="Pinto D."/>
            <person name="Vollmers J."/>
            <person name="Rivas-Marin E."/>
            <person name="Kohn T."/>
            <person name="Peeters S.H."/>
            <person name="Heuer A."/>
            <person name="Rast P."/>
            <person name="Oberbeckmann S."/>
            <person name="Bunk B."/>
            <person name="Jeske O."/>
            <person name="Meyerdierks A."/>
            <person name="Storesund J.E."/>
            <person name="Kallscheuer N."/>
            <person name="Luecker S."/>
            <person name="Lage O.M."/>
            <person name="Pohl T."/>
            <person name="Merkel B.J."/>
            <person name="Hornburger P."/>
            <person name="Mueller R.-W."/>
            <person name="Bruemmer F."/>
            <person name="Labrenz M."/>
            <person name="Spormann A.M."/>
            <person name="Op den Camp H."/>
            <person name="Overmann J."/>
            <person name="Amann R."/>
            <person name="Jetten M.S.M."/>
            <person name="Mascher T."/>
            <person name="Medema M.H."/>
            <person name="Devos D.P."/>
            <person name="Kaster A.-K."/>
            <person name="Ovreas L."/>
            <person name="Rohde M."/>
            <person name="Galperin M.Y."/>
            <person name="Jogler C."/>
        </authorList>
    </citation>
    <scope>NUCLEOTIDE SEQUENCE [LARGE SCALE GENOMIC DNA]</scope>
    <source>
        <strain evidence="5 6">Pla163</strain>
    </source>
</reference>
<dbReference type="SUPFAM" id="SSF56801">
    <property type="entry name" value="Acetyl-CoA synthetase-like"/>
    <property type="match status" value="2"/>
</dbReference>
<dbReference type="InterPro" id="IPR045851">
    <property type="entry name" value="AMP-bd_C_sf"/>
</dbReference>
<keyword evidence="1" id="KW-0596">Phosphopantetheine</keyword>
<dbReference type="InterPro" id="IPR036736">
    <property type="entry name" value="ACP-like_sf"/>
</dbReference>
<dbReference type="GO" id="GO:0016705">
    <property type="term" value="F:oxidoreductase activity, acting on paired donors, with incorporation or reduction of molecular oxygen"/>
    <property type="evidence" value="ECO:0007669"/>
    <property type="project" value="InterPro"/>
</dbReference>
<dbReference type="CDD" id="cd05930">
    <property type="entry name" value="A_NRPS"/>
    <property type="match status" value="1"/>
</dbReference>
<dbReference type="PANTHER" id="PTHR45527:SF1">
    <property type="entry name" value="FATTY ACID SYNTHASE"/>
    <property type="match status" value="1"/>
</dbReference>
<dbReference type="InterPro" id="IPR036661">
    <property type="entry name" value="Luciferase-like_sf"/>
</dbReference>
<dbReference type="Gene3D" id="3.40.50.1820">
    <property type="entry name" value="alpha/beta hydrolase"/>
    <property type="match status" value="1"/>
</dbReference>
<dbReference type="Proteomes" id="UP000319342">
    <property type="component" value="Chromosome"/>
</dbReference>
<feature type="region of interest" description="Disordered" evidence="3">
    <location>
        <begin position="1542"/>
        <end position="1572"/>
    </location>
</feature>
<dbReference type="SUPFAM" id="SSF47336">
    <property type="entry name" value="ACP-like"/>
    <property type="match status" value="1"/>
</dbReference>
<dbReference type="GO" id="GO:0005737">
    <property type="term" value="C:cytoplasm"/>
    <property type="evidence" value="ECO:0007669"/>
    <property type="project" value="TreeGrafter"/>
</dbReference>
<dbReference type="GO" id="GO:0044550">
    <property type="term" value="P:secondary metabolite biosynthetic process"/>
    <property type="evidence" value="ECO:0007669"/>
    <property type="project" value="TreeGrafter"/>
</dbReference>
<dbReference type="Gene3D" id="3.30.559.30">
    <property type="entry name" value="Nonribosomal peptide synthetase, condensation domain"/>
    <property type="match status" value="1"/>
</dbReference>
<protein>
    <submittedName>
        <fullName evidence="5">Dimodular nonribosomal peptide synthase</fullName>
    </submittedName>
</protein>
<dbReference type="Pfam" id="PF00550">
    <property type="entry name" value="PP-binding"/>
    <property type="match status" value="1"/>
</dbReference>
<dbReference type="FunFam" id="2.30.38.10:FF:000001">
    <property type="entry name" value="Non-ribosomal peptide synthetase PvdI"/>
    <property type="match status" value="1"/>
</dbReference>
<dbReference type="Gene3D" id="3.40.50.12780">
    <property type="entry name" value="N-terminal domain of ligase-like"/>
    <property type="match status" value="2"/>
</dbReference>
<dbReference type="FunFam" id="3.40.50.980:FF:000001">
    <property type="entry name" value="Non-ribosomal peptide synthetase"/>
    <property type="match status" value="1"/>
</dbReference>
<dbReference type="InterPro" id="IPR000873">
    <property type="entry name" value="AMP-dep_synth/lig_dom"/>
</dbReference>
<evidence type="ECO:0000259" key="4">
    <source>
        <dbReference type="PROSITE" id="PS50075"/>
    </source>
</evidence>
<dbReference type="Pfam" id="PF02911">
    <property type="entry name" value="Formyl_trans_C"/>
    <property type="match status" value="1"/>
</dbReference>
<accession>A0A518D3M3</accession>
<dbReference type="FunFam" id="3.30.300.30:FF:000010">
    <property type="entry name" value="Enterobactin synthetase component F"/>
    <property type="match status" value="1"/>
</dbReference>
<dbReference type="NCBIfam" id="TIGR04020">
    <property type="entry name" value="seco_metab_LLM"/>
    <property type="match status" value="1"/>
</dbReference>
<dbReference type="Gene3D" id="3.40.50.12230">
    <property type="match status" value="1"/>
</dbReference>
<dbReference type="Pfam" id="PF00296">
    <property type="entry name" value="Bac_luciferase"/>
    <property type="match status" value="1"/>
</dbReference>
<dbReference type="InterPro" id="IPR029058">
    <property type="entry name" value="AB_hydrolase_fold"/>
</dbReference>
<dbReference type="Pfam" id="PF13193">
    <property type="entry name" value="AMP-binding_C"/>
    <property type="match status" value="1"/>
</dbReference>
<feature type="compositionally biased region" description="Low complexity" evidence="3">
    <location>
        <begin position="1548"/>
        <end position="1558"/>
    </location>
</feature>
<gene>
    <name evidence="5" type="primary">dhbF</name>
    <name evidence="5" type="ORF">Pla163_32190</name>
</gene>
<evidence type="ECO:0000313" key="5">
    <source>
        <dbReference type="EMBL" id="QDU86070.1"/>
    </source>
</evidence>